<proteinExistence type="predicted"/>
<organism evidence="1 2">
    <name type="scientific">Coffea canephora</name>
    <name type="common">Robusta coffee</name>
    <dbReference type="NCBI Taxonomy" id="49390"/>
    <lineage>
        <taxon>Eukaryota</taxon>
        <taxon>Viridiplantae</taxon>
        <taxon>Streptophyta</taxon>
        <taxon>Embryophyta</taxon>
        <taxon>Tracheophyta</taxon>
        <taxon>Spermatophyta</taxon>
        <taxon>Magnoliopsida</taxon>
        <taxon>eudicotyledons</taxon>
        <taxon>Gunneridae</taxon>
        <taxon>Pentapetalae</taxon>
        <taxon>asterids</taxon>
        <taxon>lamiids</taxon>
        <taxon>Gentianales</taxon>
        <taxon>Rubiaceae</taxon>
        <taxon>Ixoroideae</taxon>
        <taxon>Gardenieae complex</taxon>
        <taxon>Bertiereae - Coffeeae clade</taxon>
        <taxon>Coffeeae</taxon>
        <taxon>Coffea</taxon>
    </lineage>
</organism>
<sequence length="55" mass="6230">MNQNLLSFICQSAEQVFSVLFSLHLLGIIINPTIYGEIPKAKLCIFLIFSFYFSG</sequence>
<name>A0A068U728_COFCA</name>
<protein>
    <submittedName>
        <fullName evidence="1">Uncharacterized protein</fullName>
    </submittedName>
</protein>
<keyword evidence="2" id="KW-1185">Reference proteome</keyword>
<reference evidence="2" key="1">
    <citation type="journal article" date="2014" name="Science">
        <title>The coffee genome provides insight into the convergent evolution of caffeine biosynthesis.</title>
        <authorList>
            <person name="Denoeud F."/>
            <person name="Carretero-Paulet L."/>
            <person name="Dereeper A."/>
            <person name="Droc G."/>
            <person name="Guyot R."/>
            <person name="Pietrella M."/>
            <person name="Zheng C."/>
            <person name="Alberti A."/>
            <person name="Anthony F."/>
            <person name="Aprea G."/>
            <person name="Aury J.M."/>
            <person name="Bento P."/>
            <person name="Bernard M."/>
            <person name="Bocs S."/>
            <person name="Campa C."/>
            <person name="Cenci A."/>
            <person name="Combes M.C."/>
            <person name="Crouzillat D."/>
            <person name="Da Silva C."/>
            <person name="Daddiego L."/>
            <person name="De Bellis F."/>
            <person name="Dussert S."/>
            <person name="Garsmeur O."/>
            <person name="Gayraud T."/>
            <person name="Guignon V."/>
            <person name="Jahn K."/>
            <person name="Jamilloux V."/>
            <person name="Joet T."/>
            <person name="Labadie K."/>
            <person name="Lan T."/>
            <person name="Leclercq J."/>
            <person name="Lepelley M."/>
            <person name="Leroy T."/>
            <person name="Li L.T."/>
            <person name="Librado P."/>
            <person name="Lopez L."/>
            <person name="Munoz A."/>
            <person name="Noel B."/>
            <person name="Pallavicini A."/>
            <person name="Perrotta G."/>
            <person name="Poncet V."/>
            <person name="Pot D."/>
            <person name="Priyono X."/>
            <person name="Rigoreau M."/>
            <person name="Rouard M."/>
            <person name="Rozas J."/>
            <person name="Tranchant-Dubreuil C."/>
            <person name="VanBuren R."/>
            <person name="Zhang Q."/>
            <person name="Andrade A.C."/>
            <person name="Argout X."/>
            <person name="Bertrand B."/>
            <person name="de Kochko A."/>
            <person name="Graziosi G."/>
            <person name="Henry R.J."/>
            <person name="Jayarama X."/>
            <person name="Ming R."/>
            <person name="Nagai C."/>
            <person name="Rounsley S."/>
            <person name="Sankoff D."/>
            <person name="Giuliano G."/>
            <person name="Albert V.A."/>
            <person name="Wincker P."/>
            <person name="Lashermes P."/>
        </authorList>
    </citation>
    <scope>NUCLEOTIDE SEQUENCE [LARGE SCALE GENOMIC DNA]</scope>
    <source>
        <strain evidence="2">cv. DH200-94</strain>
    </source>
</reference>
<dbReference type="Proteomes" id="UP000295252">
    <property type="component" value="Chromosome XI"/>
</dbReference>
<dbReference type="Gramene" id="CDP04340">
    <property type="protein sequence ID" value="CDP04340"/>
    <property type="gene ID" value="GSCOC_T00017696001"/>
</dbReference>
<dbReference type="EMBL" id="HG739096">
    <property type="protein sequence ID" value="CDP04340.1"/>
    <property type="molecule type" value="Genomic_DNA"/>
</dbReference>
<dbReference type="InParanoid" id="A0A068U728"/>
<accession>A0A068U728</accession>
<evidence type="ECO:0000313" key="1">
    <source>
        <dbReference type="EMBL" id="CDP04340.1"/>
    </source>
</evidence>
<gene>
    <name evidence="1" type="ORF">GSCOC_T00017696001</name>
</gene>
<dbReference type="AlphaFoldDB" id="A0A068U728"/>
<evidence type="ECO:0000313" key="2">
    <source>
        <dbReference type="Proteomes" id="UP000295252"/>
    </source>
</evidence>